<feature type="region of interest" description="Disordered" evidence="11">
    <location>
        <begin position="58"/>
        <end position="85"/>
    </location>
</feature>
<dbReference type="GO" id="GO:0071978">
    <property type="term" value="P:bacterial-type flagellum-dependent swarming motility"/>
    <property type="evidence" value="ECO:0007669"/>
    <property type="project" value="TreeGrafter"/>
</dbReference>
<organism evidence="12 13">
    <name type="scientific">Alteraurantiacibacter aquimixticola</name>
    <dbReference type="NCBI Taxonomy" id="2489173"/>
    <lineage>
        <taxon>Bacteria</taxon>
        <taxon>Pseudomonadati</taxon>
        <taxon>Pseudomonadota</taxon>
        <taxon>Alphaproteobacteria</taxon>
        <taxon>Sphingomonadales</taxon>
        <taxon>Erythrobacteraceae</taxon>
        <taxon>Alteraurantiacibacter</taxon>
    </lineage>
</organism>
<reference evidence="12 13" key="1">
    <citation type="submission" date="2019-04" db="EMBL/GenBank/DDBJ databases">
        <title>Altererythrobacter aquimixticola sp. nov., isolated from sediment of junction between the ocean and a freshwater spring.</title>
        <authorList>
            <person name="Yoon J.-H."/>
        </authorList>
    </citation>
    <scope>NUCLEOTIDE SEQUENCE [LARGE SCALE GENOMIC DNA]</scope>
    <source>
        <strain evidence="12 13">SSKS-13</strain>
    </source>
</reference>
<feature type="compositionally biased region" description="Low complexity" evidence="11">
    <location>
        <begin position="72"/>
        <end position="83"/>
    </location>
</feature>
<evidence type="ECO:0000313" key="13">
    <source>
        <dbReference type="Proteomes" id="UP000309389"/>
    </source>
</evidence>
<evidence type="ECO:0000256" key="1">
    <source>
        <dbReference type="ARBA" id="ARBA00002254"/>
    </source>
</evidence>
<gene>
    <name evidence="12" type="ORF">E5222_03515</name>
</gene>
<keyword evidence="13" id="KW-1185">Reference proteome</keyword>
<keyword evidence="12" id="KW-0966">Cell projection</keyword>
<dbReference type="Proteomes" id="UP000309389">
    <property type="component" value="Unassembled WGS sequence"/>
</dbReference>
<comment type="function">
    <text evidence="1 10">Controls the rotational direction of flagella during chemotaxis.</text>
</comment>
<keyword evidence="4" id="KW-1003">Cell membrane</keyword>
<dbReference type="EMBL" id="SSHH01000001">
    <property type="protein sequence ID" value="TIX51534.1"/>
    <property type="molecule type" value="Genomic_DNA"/>
</dbReference>
<keyword evidence="9 10" id="KW-0472">Membrane</keyword>
<keyword evidence="12" id="KW-0282">Flagellum</keyword>
<evidence type="ECO:0000256" key="2">
    <source>
        <dbReference type="ARBA" id="ARBA00004162"/>
    </source>
</evidence>
<evidence type="ECO:0000256" key="3">
    <source>
        <dbReference type="ARBA" id="ARBA00008281"/>
    </source>
</evidence>
<dbReference type="GO" id="GO:0005886">
    <property type="term" value="C:plasma membrane"/>
    <property type="evidence" value="ECO:0007669"/>
    <property type="project" value="UniProtKB-SubCell"/>
</dbReference>
<dbReference type="PANTHER" id="PTHR35091:SF2">
    <property type="entry name" value="FLAGELLAR PROTEIN FLIL"/>
    <property type="match status" value="1"/>
</dbReference>
<evidence type="ECO:0000256" key="10">
    <source>
        <dbReference type="RuleBase" id="RU364125"/>
    </source>
</evidence>
<dbReference type="GO" id="GO:0009425">
    <property type="term" value="C:bacterial-type flagellum basal body"/>
    <property type="evidence" value="ECO:0007669"/>
    <property type="project" value="InterPro"/>
</dbReference>
<evidence type="ECO:0000256" key="6">
    <source>
        <dbReference type="ARBA" id="ARBA00022692"/>
    </source>
</evidence>
<dbReference type="PANTHER" id="PTHR35091">
    <property type="entry name" value="FLAGELLAR PROTEIN FLIL"/>
    <property type="match status" value="1"/>
</dbReference>
<evidence type="ECO:0000256" key="9">
    <source>
        <dbReference type="ARBA" id="ARBA00023136"/>
    </source>
</evidence>
<evidence type="ECO:0000256" key="11">
    <source>
        <dbReference type="SAM" id="MobiDB-lite"/>
    </source>
</evidence>
<accession>A0A4T3F578</accession>
<evidence type="ECO:0000256" key="4">
    <source>
        <dbReference type="ARBA" id="ARBA00022475"/>
    </source>
</evidence>
<dbReference type="Pfam" id="PF03748">
    <property type="entry name" value="FliL"/>
    <property type="match status" value="1"/>
</dbReference>
<evidence type="ECO:0000256" key="5">
    <source>
        <dbReference type="ARBA" id="ARBA00022500"/>
    </source>
</evidence>
<dbReference type="AlphaFoldDB" id="A0A4T3F578"/>
<comment type="similarity">
    <text evidence="3 10">Belongs to the FliL family.</text>
</comment>
<proteinExistence type="inferred from homology"/>
<dbReference type="GO" id="GO:0006935">
    <property type="term" value="P:chemotaxis"/>
    <property type="evidence" value="ECO:0007669"/>
    <property type="project" value="UniProtKB-KW"/>
</dbReference>
<keyword evidence="6" id="KW-0812">Transmembrane</keyword>
<protein>
    <recommendedName>
        <fullName evidence="10">Flagellar protein FliL</fullName>
    </recommendedName>
</protein>
<keyword evidence="10" id="KW-0997">Cell inner membrane</keyword>
<keyword evidence="7 10" id="KW-0283">Flagellar rotation</keyword>
<comment type="subcellular location">
    <subcellularLocation>
        <location evidence="10">Cell inner membrane</location>
    </subcellularLocation>
    <subcellularLocation>
        <location evidence="2">Cell membrane</location>
        <topology evidence="2">Single-pass membrane protein</topology>
    </subcellularLocation>
</comment>
<evidence type="ECO:0000256" key="7">
    <source>
        <dbReference type="ARBA" id="ARBA00022779"/>
    </source>
</evidence>
<keyword evidence="12" id="KW-0969">Cilium</keyword>
<sequence>MSKKKDGDDAAGEGKPKSGMMKMLVGALLLLGLGAGGAYGAVHFGLLGPAAGEPAGPDLPKLVGKGDDDPYAAAGDQKDAAPAVYGEGGSEYRTAYYVFEEGFTSNLKDSPGLVQVSLAASTRHDGRVIQWLEMHELAIRSALLVELANTVEDDVYSVEGKQRMRGRLAEAINRVLEEQEGFGGVEDVHFQSFLVQ</sequence>
<keyword evidence="5 10" id="KW-0145">Chemotaxis</keyword>
<dbReference type="InterPro" id="IPR005503">
    <property type="entry name" value="FliL"/>
</dbReference>
<dbReference type="RefSeq" id="WP_136692320.1">
    <property type="nucleotide sequence ID" value="NZ_SSHH01000001.1"/>
</dbReference>
<name>A0A4T3F578_9SPHN</name>
<evidence type="ECO:0000313" key="12">
    <source>
        <dbReference type="EMBL" id="TIX51534.1"/>
    </source>
</evidence>
<keyword evidence="8" id="KW-1133">Transmembrane helix</keyword>
<dbReference type="OrthoDB" id="7058946at2"/>
<comment type="caution">
    <text evidence="12">The sequence shown here is derived from an EMBL/GenBank/DDBJ whole genome shotgun (WGS) entry which is preliminary data.</text>
</comment>
<evidence type="ECO:0000256" key="8">
    <source>
        <dbReference type="ARBA" id="ARBA00022989"/>
    </source>
</evidence>